<accession>A0AAW9QE72</accession>
<organism evidence="1 2">
    <name type="scientific">Aquincola agrisoli</name>
    <dbReference type="NCBI Taxonomy" id="3119538"/>
    <lineage>
        <taxon>Bacteria</taxon>
        <taxon>Pseudomonadati</taxon>
        <taxon>Pseudomonadota</taxon>
        <taxon>Betaproteobacteria</taxon>
        <taxon>Burkholderiales</taxon>
        <taxon>Sphaerotilaceae</taxon>
        <taxon>Aquincola</taxon>
    </lineage>
</organism>
<comment type="caution">
    <text evidence="1">The sequence shown here is derived from an EMBL/GenBank/DDBJ whole genome shotgun (WGS) entry which is preliminary data.</text>
</comment>
<sequence>MPMCSACHGLEREAHSPAHAALTITDARKRPGGLARGVVFRYRCVACGLVWSRATDTRTLESSWLTQRTA</sequence>
<name>A0AAW9QE72_9BURK</name>
<dbReference type="AlphaFoldDB" id="A0AAW9QE72"/>
<dbReference type="RefSeq" id="WP_332287834.1">
    <property type="nucleotide sequence ID" value="NZ_JAZIBG010000009.1"/>
</dbReference>
<dbReference type="Proteomes" id="UP001336250">
    <property type="component" value="Unassembled WGS sequence"/>
</dbReference>
<protein>
    <submittedName>
        <fullName evidence="1">Uncharacterized protein</fullName>
    </submittedName>
</protein>
<evidence type="ECO:0000313" key="1">
    <source>
        <dbReference type="EMBL" id="MEF7612925.1"/>
    </source>
</evidence>
<evidence type="ECO:0000313" key="2">
    <source>
        <dbReference type="Proteomes" id="UP001336250"/>
    </source>
</evidence>
<dbReference type="EMBL" id="JAZIBG010000009">
    <property type="protein sequence ID" value="MEF7612925.1"/>
    <property type="molecule type" value="Genomic_DNA"/>
</dbReference>
<reference evidence="1 2" key="1">
    <citation type="submission" date="2024-02" db="EMBL/GenBank/DDBJ databases">
        <title>Genome sequence of Aquincola sp. MAHUQ-54.</title>
        <authorList>
            <person name="Huq M.A."/>
        </authorList>
    </citation>
    <scope>NUCLEOTIDE SEQUENCE [LARGE SCALE GENOMIC DNA]</scope>
    <source>
        <strain evidence="1 2">MAHUQ-54</strain>
    </source>
</reference>
<keyword evidence="2" id="KW-1185">Reference proteome</keyword>
<proteinExistence type="predicted"/>
<gene>
    <name evidence="1" type="ORF">V4F39_03310</name>
</gene>